<dbReference type="Gene3D" id="1.10.600.10">
    <property type="entry name" value="Farnesyl Diphosphate Synthase"/>
    <property type="match status" value="1"/>
</dbReference>
<reference evidence="1" key="2">
    <citation type="journal article" date="2023" name="Infect Dis Poverty">
        <title>Chromosome-scale genome of the human blood fluke Schistosoma mekongi and its implications for public health.</title>
        <authorList>
            <person name="Zhou M."/>
            <person name="Xu L."/>
            <person name="Xu D."/>
            <person name="Chen W."/>
            <person name="Khan J."/>
            <person name="Hu Y."/>
            <person name="Huang H."/>
            <person name="Wei H."/>
            <person name="Zhang Y."/>
            <person name="Chusongsang P."/>
            <person name="Tanasarnprasert K."/>
            <person name="Hu X."/>
            <person name="Limpanont Y."/>
            <person name="Lv Z."/>
        </authorList>
    </citation>
    <scope>NUCLEOTIDE SEQUENCE</scope>
    <source>
        <strain evidence="1">LV_2022a</strain>
    </source>
</reference>
<dbReference type="SUPFAM" id="SSF48576">
    <property type="entry name" value="Terpenoid synthases"/>
    <property type="match status" value="1"/>
</dbReference>
<evidence type="ECO:0000313" key="1">
    <source>
        <dbReference type="EMBL" id="KAK4468307.1"/>
    </source>
</evidence>
<comment type="caution">
    <text evidence="1">The sequence shown here is derived from an EMBL/GenBank/DDBJ whole genome shotgun (WGS) entry which is preliminary data.</text>
</comment>
<proteinExistence type="predicted"/>
<dbReference type="EMBL" id="JALJAT010000007">
    <property type="protein sequence ID" value="KAK4468307.1"/>
    <property type="molecule type" value="Genomic_DNA"/>
</dbReference>
<evidence type="ECO:0000313" key="2">
    <source>
        <dbReference type="Proteomes" id="UP001292079"/>
    </source>
</evidence>
<name>A0AAE1Z7M0_SCHME</name>
<keyword evidence="2" id="KW-1185">Reference proteome</keyword>
<dbReference type="Proteomes" id="UP001292079">
    <property type="component" value="Unassembled WGS sequence"/>
</dbReference>
<reference evidence="1" key="1">
    <citation type="submission" date="2022-04" db="EMBL/GenBank/DDBJ databases">
        <authorList>
            <person name="Xu L."/>
            <person name="Lv Z."/>
        </authorList>
    </citation>
    <scope>NUCLEOTIDE SEQUENCE</scope>
    <source>
        <strain evidence="1">LV_2022a</strain>
    </source>
</reference>
<dbReference type="AlphaFoldDB" id="A0AAE1Z7M0"/>
<gene>
    <name evidence="1" type="ORF">MN116_008457</name>
</gene>
<accession>A0AAE1Z7M0</accession>
<dbReference type="InterPro" id="IPR008949">
    <property type="entry name" value="Isoprenoid_synthase_dom_sf"/>
</dbReference>
<sequence>MEPEAYFDDAYVPIHCLISEAYGFEMTQLNPLLSHLGKAQGMVNMLRSSVLLAQHKNVLLFPLDLINQHNLTQEHVLRFLRNSSSITSLNDESVKSLVCDIASLGHYHAKRVSQLSSELMGQFLSLLISVTSVSLMCNHTNLSSIISMRVVSFCKQ</sequence>
<organism evidence="1 2">
    <name type="scientific">Schistosoma mekongi</name>
    <name type="common">Parasitic worm</name>
    <dbReference type="NCBI Taxonomy" id="38744"/>
    <lineage>
        <taxon>Eukaryota</taxon>
        <taxon>Metazoa</taxon>
        <taxon>Spiralia</taxon>
        <taxon>Lophotrochozoa</taxon>
        <taxon>Platyhelminthes</taxon>
        <taxon>Trematoda</taxon>
        <taxon>Digenea</taxon>
        <taxon>Strigeidida</taxon>
        <taxon>Schistosomatoidea</taxon>
        <taxon>Schistosomatidae</taxon>
        <taxon>Schistosoma</taxon>
    </lineage>
</organism>
<protein>
    <submittedName>
        <fullName evidence="1">Uncharacterized protein</fullName>
    </submittedName>
</protein>